<evidence type="ECO:0000256" key="1">
    <source>
        <dbReference type="ARBA" id="ARBA00006049"/>
    </source>
</evidence>
<keyword evidence="2" id="KW-0519">Myristate</keyword>
<accession>A0A9D3Y788</accession>
<dbReference type="InterPro" id="IPR002048">
    <property type="entry name" value="EF_hand_dom"/>
</dbReference>
<feature type="domain" description="EF-hand" evidence="7">
    <location>
        <begin position="152"/>
        <end position="187"/>
    </location>
</feature>
<reference evidence="8" key="2">
    <citation type="submission" date="2020-11" db="EMBL/GenBank/DDBJ databases">
        <authorList>
            <person name="McCartney M.A."/>
            <person name="Auch B."/>
            <person name="Kono T."/>
            <person name="Mallez S."/>
            <person name="Becker A."/>
            <person name="Gohl D.M."/>
            <person name="Silverstein K.A.T."/>
            <person name="Koren S."/>
            <person name="Bechman K.B."/>
            <person name="Herman A."/>
            <person name="Abrahante J.E."/>
            <person name="Garbe J."/>
        </authorList>
    </citation>
    <scope>NUCLEOTIDE SEQUENCE</scope>
    <source>
        <strain evidence="8">Duluth1</strain>
        <tissue evidence="8">Whole animal</tissue>
    </source>
</reference>
<comment type="caution">
    <text evidence="8">The sequence shown here is derived from an EMBL/GenBank/DDBJ whole genome shotgun (WGS) entry which is preliminary data.</text>
</comment>
<dbReference type="CDD" id="cd00051">
    <property type="entry name" value="EFh"/>
    <property type="match status" value="2"/>
</dbReference>
<gene>
    <name evidence="8" type="ORF">DPMN_081952</name>
</gene>
<dbReference type="AlphaFoldDB" id="A0A9D3Y788"/>
<dbReference type="OrthoDB" id="191686at2759"/>
<evidence type="ECO:0000259" key="7">
    <source>
        <dbReference type="PROSITE" id="PS50222"/>
    </source>
</evidence>
<comment type="similarity">
    <text evidence="1">Belongs to the recoverin family.</text>
</comment>
<evidence type="ECO:0000256" key="6">
    <source>
        <dbReference type="ARBA" id="ARBA00023288"/>
    </source>
</evidence>
<dbReference type="Gene3D" id="1.10.238.10">
    <property type="entry name" value="EF-hand"/>
    <property type="match status" value="1"/>
</dbReference>
<dbReference type="Proteomes" id="UP000828390">
    <property type="component" value="Unassembled WGS sequence"/>
</dbReference>
<name>A0A9D3Y788_DREPO</name>
<keyword evidence="6" id="KW-0449">Lipoprotein</keyword>
<dbReference type="PANTHER" id="PTHR23055:SF178">
    <property type="entry name" value="NEUROCALCIN HOMOLOG"/>
    <property type="match status" value="1"/>
</dbReference>
<evidence type="ECO:0000256" key="2">
    <source>
        <dbReference type="ARBA" id="ARBA00022707"/>
    </source>
</evidence>
<dbReference type="SUPFAM" id="SSF47473">
    <property type="entry name" value="EF-hand"/>
    <property type="match status" value="1"/>
</dbReference>
<dbReference type="PRINTS" id="PR00450">
    <property type="entry name" value="RECOVERIN"/>
</dbReference>
<evidence type="ECO:0000256" key="4">
    <source>
        <dbReference type="ARBA" id="ARBA00022737"/>
    </source>
</evidence>
<dbReference type="InterPro" id="IPR028846">
    <property type="entry name" value="Recoverin"/>
</dbReference>
<dbReference type="PROSITE" id="PS00018">
    <property type="entry name" value="EF_HAND_1"/>
    <property type="match status" value="3"/>
</dbReference>
<feature type="domain" description="EF-hand" evidence="7">
    <location>
        <begin position="106"/>
        <end position="141"/>
    </location>
</feature>
<evidence type="ECO:0000313" key="8">
    <source>
        <dbReference type="EMBL" id="KAH3694512.1"/>
    </source>
</evidence>
<evidence type="ECO:0000313" key="9">
    <source>
        <dbReference type="Proteomes" id="UP000828390"/>
    </source>
</evidence>
<dbReference type="InterPro" id="IPR018247">
    <property type="entry name" value="EF_Hand_1_Ca_BS"/>
</dbReference>
<keyword evidence="9" id="KW-1185">Reference proteome</keyword>
<evidence type="ECO:0000256" key="3">
    <source>
        <dbReference type="ARBA" id="ARBA00022723"/>
    </source>
</evidence>
<reference evidence="8" key="1">
    <citation type="journal article" date="2019" name="bioRxiv">
        <title>The Genome of the Zebra Mussel, Dreissena polymorpha: A Resource for Invasive Species Research.</title>
        <authorList>
            <person name="McCartney M.A."/>
            <person name="Auch B."/>
            <person name="Kono T."/>
            <person name="Mallez S."/>
            <person name="Zhang Y."/>
            <person name="Obille A."/>
            <person name="Becker A."/>
            <person name="Abrahante J.E."/>
            <person name="Garbe J."/>
            <person name="Badalamenti J.P."/>
            <person name="Herman A."/>
            <person name="Mangelson H."/>
            <person name="Liachko I."/>
            <person name="Sullivan S."/>
            <person name="Sone E.D."/>
            <person name="Koren S."/>
            <person name="Silverstein K.A.T."/>
            <person name="Beckman K.B."/>
            <person name="Gohl D.M."/>
        </authorList>
    </citation>
    <scope>NUCLEOTIDE SEQUENCE</scope>
    <source>
        <strain evidence="8">Duluth1</strain>
        <tissue evidence="8">Whole animal</tissue>
    </source>
</reference>
<dbReference type="Pfam" id="PF00036">
    <property type="entry name" value="EF-hand_1"/>
    <property type="match status" value="1"/>
</dbReference>
<dbReference type="InterPro" id="IPR011992">
    <property type="entry name" value="EF-hand-dom_pair"/>
</dbReference>
<dbReference type="PROSITE" id="PS50222">
    <property type="entry name" value="EF_HAND_2"/>
    <property type="match status" value="3"/>
</dbReference>
<keyword evidence="3" id="KW-0479">Metal-binding</keyword>
<proteinExistence type="inferred from homology"/>
<keyword evidence="5" id="KW-0106">Calcium</keyword>
<feature type="domain" description="EF-hand" evidence="7">
    <location>
        <begin position="63"/>
        <end position="98"/>
    </location>
</feature>
<dbReference type="PANTHER" id="PTHR23055">
    <property type="entry name" value="CALCIUM BINDING PROTEINS"/>
    <property type="match status" value="1"/>
</dbReference>
<organism evidence="8 9">
    <name type="scientific">Dreissena polymorpha</name>
    <name type="common">Zebra mussel</name>
    <name type="synonym">Mytilus polymorpha</name>
    <dbReference type="NCBI Taxonomy" id="45954"/>
    <lineage>
        <taxon>Eukaryota</taxon>
        <taxon>Metazoa</taxon>
        <taxon>Spiralia</taxon>
        <taxon>Lophotrochozoa</taxon>
        <taxon>Mollusca</taxon>
        <taxon>Bivalvia</taxon>
        <taxon>Autobranchia</taxon>
        <taxon>Heteroconchia</taxon>
        <taxon>Euheterodonta</taxon>
        <taxon>Imparidentia</taxon>
        <taxon>Neoheterodontei</taxon>
        <taxon>Myida</taxon>
        <taxon>Dreissenoidea</taxon>
        <taxon>Dreissenidae</taxon>
        <taxon>Dreissena</taxon>
    </lineage>
</organism>
<dbReference type="Pfam" id="PF13499">
    <property type="entry name" value="EF-hand_7"/>
    <property type="match status" value="1"/>
</dbReference>
<sequence length="196" mass="22431">MGNASTRPKGKYLNEIISKCTNLEIDDAIQIFKDFQRQSGGKGKLSEDDFVKVYIEAFHGKSEISALARNIFHAFDTNHNGFLEFEEFVIGLSVTEACLVEADQEMRIKKMKWAFDVYDKDRSNTIDRHEMRLIVRAVADVVTVELFLGEETPDEFADRLFEEADENRDGKITFEEFQKAAEHNDTLVNMLLPAPV</sequence>
<dbReference type="EMBL" id="JAIWYP010000016">
    <property type="protein sequence ID" value="KAH3694512.1"/>
    <property type="molecule type" value="Genomic_DNA"/>
</dbReference>
<evidence type="ECO:0000256" key="5">
    <source>
        <dbReference type="ARBA" id="ARBA00022837"/>
    </source>
</evidence>
<keyword evidence="4" id="KW-0677">Repeat</keyword>
<dbReference type="SMART" id="SM00054">
    <property type="entry name" value="EFh"/>
    <property type="match status" value="3"/>
</dbReference>
<protein>
    <recommendedName>
        <fullName evidence="7">EF-hand domain-containing protein</fullName>
    </recommendedName>
</protein>
<dbReference type="GO" id="GO:0005509">
    <property type="term" value="F:calcium ion binding"/>
    <property type="evidence" value="ECO:0007669"/>
    <property type="project" value="InterPro"/>
</dbReference>